<protein>
    <recommendedName>
        <fullName evidence="1">CHAT domain-containing protein</fullName>
    </recommendedName>
</protein>
<dbReference type="Proteomes" id="UP001412239">
    <property type="component" value="Unassembled WGS sequence"/>
</dbReference>
<dbReference type="AlphaFoldDB" id="A0A292PXB6"/>
<feature type="non-terminal residue" evidence="2">
    <location>
        <position position="91"/>
    </location>
</feature>
<dbReference type="EMBL" id="LN890997">
    <property type="protein sequence ID" value="CUS12252.1"/>
    <property type="molecule type" value="Genomic_DNA"/>
</dbReference>
<evidence type="ECO:0000313" key="2">
    <source>
        <dbReference type="EMBL" id="CUS12252.1"/>
    </source>
</evidence>
<evidence type="ECO:0000259" key="1">
    <source>
        <dbReference type="Pfam" id="PF12770"/>
    </source>
</evidence>
<dbReference type="InterPro" id="IPR024983">
    <property type="entry name" value="CHAT_dom"/>
</dbReference>
<accession>A0A292PXB6</accession>
<gene>
    <name evidence="2" type="ORF">GSTUAT00003661001</name>
</gene>
<reference evidence="2" key="1">
    <citation type="submission" date="2015-10" db="EMBL/GenBank/DDBJ databases">
        <authorList>
            <person name="Regsiter A."/>
            <person name="william w."/>
        </authorList>
    </citation>
    <scope>NUCLEOTIDE SEQUENCE</scope>
    <source>
        <strain evidence="2">Montdore</strain>
    </source>
</reference>
<feature type="non-terminal residue" evidence="2">
    <location>
        <position position="1"/>
    </location>
</feature>
<feature type="domain" description="CHAT" evidence="1">
    <location>
        <begin position="1"/>
        <end position="91"/>
    </location>
</feature>
<dbReference type="Pfam" id="PF12770">
    <property type="entry name" value="CHAT"/>
    <property type="match status" value="1"/>
</dbReference>
<name>A0A292PXB6_9PEZI</name>
<evidence type="ECO:0000313" key="3">
    <source>
        <dbReference type="Proteomes" id="UP001412239"/>
    </source>
</evidence>
<proteinExistence type="predicted"/>
<sequence>IVHFACHWVSDINPSDSHLVLLTLDGNEAGKLTARDISSIAAKSAQLAYLSAYSSAQNPSSKLADEVIHLASAFQPAGFSHTLANLWETDD</sequence>
<keyword evidence="3" id="KW-1185">Reference proteome</keyword>
<organism evidence="2 3">
    <name type="scientific">Tuber aestivum</name>
    <name type="common">summer truffle</name>
    <dbReference type="NCBI Taxonomy" id="59557"/>
    <lineage>
        <taxon>Eukaryota</taxon>
        <taxon>Fungi</taxon>
        <taxon>Dikarya</taxon>
        <taxon>Ascomycota</taxon>
        <taxon>Pezizomycotina</taxon>
        <taxon>Pezizomycetes</taxon>
        <taxon>Pezizales</taxon>
        <taxon>Tuberaceae</taxon>
        <taxon>Tuber</taxon>
    </lineage>
</organism>